<comment type="caution">
    <text evidence="1">The sequence shown here is derived from an EMBL/GenBank/DDBJ whole genome shotgun (WGS) entry which is preliminary data.</text>
</comment>
<evidence type="ECO:0000313" key="2">
    <source>
        <dbReference type="Proteomes" id="UP000706580"/>
    </source>
</evidence>
<accession>A0ABS7RTI8</accession>
<evidence type="ECO:0000313" key="1">
    <source>
        <dbReference type="EMBL" id="MBZ0057631.1"/>
    </source>
</evidence>
<reference evidence="1 2" key="1">
    <citation type="submission" date="2020-11" db="EMBL/GenBank/DDBJ databases">
        <title>Draft Genome of Enterobacter sp. strain EMC7.</title>
        <authorList>
            <person name="Barman P."/>
            <person name="Sinha S."/>
            <person name="Sen S."/>
            <person name="Chakraborty R."/>
        </authorList>
    </citation>
    <scope>NUCLEOTIDE SEQUENCE [LARGE SCALE GENOMIC DNA]</scope>
    <source>
        <strain evidence="1 2">EMC7</strain>
    </source>
</reference>
<protein>
    <submittedName>
        <fullName evidence="1">Type 1 fimbrial protein</fullName>
    </submittedName>
</protein>
<sequence length="86" mass="9450">MFAVTLAPAFANVIHFTGQIVEDPCNISPGVHRLSITCPQDKKMTTQQVSYQEAINGNVPAADRATVSMKYINPQKSLAIVQVDYR</sequence>
<organism evidence="1 2">
    <name type="scientific">Leclercia barmai</name>
    <dbReference type="NCBI Taxonomy" id="2785629"/>
    <lineage>
        <taxon>Bacteria</taxon>
        <taxon>Pseudomonadati</taxon>
        <taxon>Pseudomonadota</taxon>
        <taxon>Gammaproteobacteria</taxon>
        <taxon>Enterobacterales</taxon>
        <taxon>Enterobacteriaceae</taxon>
        <taxon>Leclercia</taxon>
    </lineage>
</organism>
<gene>
    <name evidence="1" type="ORF">ITX56_07320</name>
</gene>
<proteinExistence type="predicted"/>
<name>A0ABS7RTI8_9ENTR</name>
<dbReference type="EMBL" id="JADMNK010000002">
    <property type="protein sequence ID" value="MBZ0057631.1"/>
    <property type="molecule type" value="Genomic_DNA"/>
</dbReference>
<dbReference type="Proteomes" id="UP000706580">
    <property type="component" value="Unassembled WGS sequence"/>
</dbReference>
<keyword evidence="2" id="KW-1185">Reference proteome</keyword>